<dbReference type="AlphaFoldDB" id="W7A3F2"/>
<evidence type="ECO:0000313" key="3">
    <source>
        <dbReference type="Proteomes" id="UP000030640"/>
    </source>
</evidence>
<dbReference type="EMBL" id="KI965475">
    <property type="protein sequence ID" value="EUD65878.1"/>
    <property type="molecule type" value="Genomic_DNA"/>
</dbReference>
<sequence>MNQEEQKEQGSMTRRTVTEQIMMTGKTMDSSGRQLMHNPKQNRISAPPLQKLLDKVREQDTN</sequence>
<evidence type="ECO:0000313" key="2">
    <source>
        <dbReference type="EMBL" id="EUD65878.1"/>
    </source>
</evidence>
<dbReference type="RefSeq" id="XP_008817416.1">
    <property type="nucleotide sequence ID" value="XM_008819194.1"/>
</dbReference>
<feature type="region of interest" description="Disordered" evidence="1">
    <location>
        <begin position="29"/>
        <end position="62"/>
    </location>
</feature>
<feature type="compositionally biased region" description="Polar residues" evidence="1">
    <location>
        <begin position="29"/>
        <end position="44"/>
    </location>
</feature>
<dbReference type="Proteomes" id="UP000030640">
    <property type="component" value="Unassembled WGS sequence"/>
</dbReference>
<gene>
    <name evidence="2" type="ORF">C922_03602</name>
</gene>
<reference evidence="2 3" key="1">
    <citation type="submission" date="2013-02" db="EMBL/GenBank/DDBJ databases">
        <title>The Genome Sequence of Plasmodium inui San Antonio 1.</title>
        <authorList>
            <consortium name="The Broad Institute Genome Sequencing Platform"/>
            <consortium name="The Broad Institute Genome Sequencing Center for Infectious Disease"/>
            <person name="Neafsey D."/>
            <person name="Cheeseman I."/>
            <person name="Volkman S."/>
            <person name="Adams J."/>
            <person name="Walker B."/>
            <person name="Young S.K."/>
            <person name="Zeng Q."/>
            <person name="Gargeya S."/>
            <person name="Fitzgerald M."/>
            <person name="Haas B."/>
            <person name="Abouelleil A."/>
            <person name="Alvarado L."/>
            <person name="Arachchi H.M."/>
            <person name="Berlin A.M."/>
            <person name="Chapman S.B."/>
            <person name="Dewar J."/>
            <person name="Goldberg J."/>
            <person name="Griggs A."/>
            <person name="Gujja S."/>
            <person name="Hansen M."/>
            <person name="Howarth C."/>
            <person name="Imamovic A."/>
            <person name="Larimer J."/>
            <person name="McCowan C."/>
            <person name="Murphy C."/>
            <person name="Neiman D."/>
            <person name="Pearson M."/>
            <person name="Priest M."/>
            <person name="Roberts A."/>
            <person name="Saif S."/>
            <person name="Shea T."/>
            <person name="Sisk P."/>
            <person name="Sykes S."/>
            <person name="Wortman J."/>
            <person name="Nusbaum C."/>
            <person name="Birren B."/>
        </authorList>
    </citation>
    <scope>NUCLEOTIDE SEQUENCE [LARGE SCALE GENOMIC DNA]</scope>
    <source>
        <strain evidence="2 3">San Antonio 1</strain>
    </source>
</reference>
<name>W7A3F2_9APIC</name>
<protein>
    <submittedName>
        <fullName evidence="2">Uncharacterized protein</fullName>
    </submittedName>
</protein>
<accession>W7A3F2</accession>
<dbReference type="VEuPathDB" id="PlasmoDB:C922_03602"/>
<organism evidence="2 3">
    <name type="scientific">Plasmodium inui San Antonio 1</name>
    <dbReference type="NCBI Taxonomy" id="1237626"/>
    <lineage>
        <taxon>Eukaryota</taxon>
        <taxon>Sar</taxon>
        <taxon>Alveolata</taxon>
        <taxon>Apicomplexa</taxon>
        <taxon>Aconoidasida</taxon>
        <taxon>Haemosporida</taxon>
        <taxon>Plasmodiidae</taxon>
        <taxon>Plasmodium</taxon>
        <taxon>Plasmodium (Plasmodium)</taxon>
    </lineage>
</organism>
<keyword evidence="3" id="KW-1185">Reference proteome</keyword>
<dbReference type="GeneID" id="20038876"/>
<feature type="compositionally biased region" description="Basic and acidic residues" evidence="1">
    <location>
        <begin position="52"/>
        <end position="62"/>
    </location>
</feature>
<evidence type="ECO:0000256" key="1">
    <source>
        <dbReference type="SAM" id="MobiDB-lite"/>
    </source>
</evidence>
<proteinExistence type="predicted"/>